<dbReference type="SUPFAM" id="SSF53822">
    <property type="entry name" value="Periplasmic binding protein-like I"/>
    <property type="match status" value="1"/>
</dbReference>
<name>A0A2M9BP22_9BACT</name>
<feature type="region of interest" description="Disordered" evidence="3">
    <location>
        <begin position="26"/>
        <end position="123"/>
    </location>
</feature>
<dbReference type="CDD" id="cd06268">
    <property type="entry name" value="PBP1_ABC_transporter_LIVBP-like"/>
    <property type="match status" value="1"/>
</dbReference>
<evidence type="ECO:0000313" key="6">
    <source>
        <dbReference type="EMBL" id="PJJ59704.1"/>
    </source>
</evidence>
<dbReference type="SUPFAM" id="SSF48452">
    <property type="entry name" value="TPR-like"/>
    <property type="match status" value="1"/>
</dbReference>
<feature type="domain" description="Leucine-binding protein" evidence="5">
    <location>
        <begin position="340"/>
        <end position="487"/>
    </location>
</feature>
<dbReference type="Gene3D" id="3.40.50.2300">
    <property type="match status" value="2"/>
</dbReference>
<protein>
    <submittedName>
        <fullName evidence="6">ABC-type branched-subunit amino acid transport system substrate-binding protein</fullName>
    </submittedName>
</protein>
<dbReference type="Pfam" id="PF13458">
    <property type="entry name" value="Peripla_BP_6"/>
    <property type="match status" value="1"/>
</dbReference>
<sequence>MRHLVAFRLAATLLLSSFYCAALAQQPTPKPTAPRPTSTAPAAKKPVATPGKVPGATPAATPGKTPATTTAGPAKPGTATPAKTPASTTKPAAPTTPPAAPKPAPVAPPKPQVPLPANMGSADPKVRYQNGKTLIAQARYDLAMQELEPITPPAARFDRGPEAAYLYAVAATRAKKWAEAEQMLNLLRNEYPTWPTIAEAFFLQGQVSFELGEADNALKVLSQIPADKLPAEREAMKATYLPRVKDKVLFQTLLQNYPQDAAVGRAYADKLVTGGWYTEADKSTLDQLVTQLGLDRTRYTPRPKAQKKSSYNVAVLLPFEFDDPSWEKQRKNQFVTDLYAGMRLAQDSLQREGRPIQLYSYDTGADTLQLKQVLALPELASMDMIIGPIYKSGSKILARYAQQRQIICINPLSQDADLVQDNGWHYLFEPSTVTQAKQAAQFAITRFASRTAVVLYEDTKDEAAFGQAYKTAYEALGGKVLQLRRVNSDVEESLGAGFAGLDLKTVGHLVVASDHRKAGPYTLGVLQAQGARLPLLTYASWLDNSRISLGQLDSRDVFFVHPKYLDKLNPGVRRFRQLYIQRQNLPPSVFAFTGFELLYYFGSQLHQNGPGFQQNLASSGPISGAVFQGIGYPAGAHDNQYVPFTKLERLEVEVQNPVGFR</sequence>
<feature type="signal peptide" evidence="4">
    <location>
        <begin position="1"/>
        <end position="24"/>
    </location>
</feature>
<comment type="caution">
    <text evidence="6">The sequence shown here is derived from an EMBL/GenBank/DDBJ whole genome shotgun (WGS) entry which is preliminary data.</text>
</comment>
<feature type="compositionally biased region" description="Pro residues" evidence="3">
    <location>
        <begin position="94"/>
        <end position="114"/>
    </location>
</feature>
<evidence type="ECO:0000256" key="2">
    <source>
        <dbReference type="ARBA" id="ARBA00022729"/>
    </source>
</evidence>
<dbReference type="Proteomes" id="UP000228535">
    <property type="component" value="Unassembled WGS sequence"/>
</dbReference>
<dbReference type="EMBL" id="PGFA01000001">
    <property type="protein sequence ID" value="PJJ59704.1"/>
    <property type="molecule type" value="Genomic_DNA"/>
</dbReference>
<dbReference type="InterPro" id="IPR011990">
    <property type="entry name" value="TPR-like_helical_dom_sf"/>
</dbReference>
<dbReference type="InterPro" id="IPR051010">
    <property type="entry name" value="BCAA_transport"/>
</dbReference>
<dbReference type="InterPro" id="IPR028081">
    <property type="entry name" value="Leu-bd"/>
</dbReference>
<evidence type="ECO:0000256" key="3">
    <source>
        <dbReference type="SAM" id="MobiDB-lite"/>
    </source>
</evidence>
<comment type="similarity">
    <text evidence="1">Belongs to the leucine-binding protein family.</text>
</comment>
<keyword evidence="2 4" id="KW-0732">Signal</keyword>
<dbReference type="AlphaFoldDB" id="A0A2M9BP22"/>
<proteinExistence type="inferred from homology"/>
<evidence type="ECO:0000256" key="1">
    <source>
        <dbReference type="ARBA" id="ARBA00010062"/>
    </source>
</evidence>
<keyword evidence="7" id="KW-1185">Reference proteome</keyword>
<dbReference type="OrthoDB" id="1490998at2"/>
<dbReference type="PANTHER" id="PTHR30483:SF6">
    <property type="entry name" value="PERIPLASMIC BINDING PROTEIN OF ABC TRANSPORTER FOR NATURAL AMINO ACIDS"/>
    <property type="match status" value="1"/>
</dbReference>
<evidence type="ECO:0000256" key="4">
    <source>
        <dbReference type="SAM" id="SignalP"/>
    </source>
</evidence>
<reference evidence="6 7" key="1">
    <citation type="submission" date="2017-11" db="EMBL/GenBank/DDBJ databases">
        <title>Genomic Encyclopedia of Archaeal and Bacterial Type Strains, Phase II (KMG-II): From Individual Species to Whole Genera.</title>
        <authorList>
            <person name="Goeker M."/>
        </authorList>
    </citation>
    <scope>NUCLEOTIDE SEQUENCE [LARGE SCALE GENOMIC DNA]</scope>
    <source>
        <strain evidence="6 7">DSM 11115</strain>
    </source>
</reference>
<dbReference type="InterPro" id="IPR028082">
    <property type="entry name" value="Peripla_BP_I"/>
</dbReference>
<evidence type="ECO:0000313" key="7">
    <source>
        <dbReference type="Proteomes" id="UP000228535"/>
    </source>
</evidence>
<feature type="compositionally biased region" description="Low complexity" evidence="3">
    <location>
        <begin position="35"/>
        <end position="93"/>
    </location>
</feature>
<feature type="chain" id="PRO_5014760643" evidence="4">
    <location>
        <begin position="25"/>
        <end position="661"/>
    </location>
</feature>
<dbReference type="PANTHER" id="PTHR30483">
    <property type="entry name" value="LEUCINE-SPECIFIC-BINDING PROTEIN"/>
    <property type="match status" value="1"/>
</dbReference>
<gene>
    <name evidence="6" type="ORF">CLV45_1125</name>
</gene>
<dbReference type="RefSeq" id="WP_100335406.1">
    <property type="nucleotide sequence ID" value="NZ_PGFA01000001.1"/>
</dbReference>
<evidence type="ECO:0000259" key="5">
    <source>
        <dbReference type="Pfam" id="PF13458"/>
    </source>
</evidence>
<accession>A0A2M9BP22</accession>
<dbReference type="Gene3D" id="1.25.40.10">
    <property type="entry name" value="Tetratricopeptide repeat domain"/>
    <property type="match status" value="1"/>
</dbReference>
<organism evidence="6 7">
    <name type="scientific">Hymenobacter chitinivorans DSM 11115</name>
    <dbReference type="NCBI Taxonomy" id="1121954"/>
    <lineage>
        <taxon>Bacteria</taxon>
        <taxon>Pseudomonadati</taxon>
        <taxon>Bacteroidota</taxon>
        <taxon>Cytophagia</taxon>
        <taxon>Cytophagales</taxon>
        <taxon>Hymenobacteraceae</taxon>
        <taxon>Hymenobacter</taxon>
    </lineage>
</organism>